<dbReference type="RefSeq" id="WP_377150799.1">
    <property type="nucleotide sequence ID" value="NZ_JBHSAF010000002.1"/>
</dbReference>
<gene>
    <name evidence="1" type="ORF">ACFOSS_04140</name>
</gene>
<accession>A0ABV8CL79</accession>
<dbReference type="Pfam" id="PF07357">
    <property type="entry name" value="DRAT"/>
    <property type="match status" value="1"/>
</dbReference>
<keyword evidence="2" id="KW-1185">Reference proteome</keyword>
<name>A0ABV8CL79_9GAMM</name>
<dbReference type="Proteomes" id="UP001595692">
    <property type="component" value="Unassembled WGS sequence"/>
</dbReference>
<dbReference type="EMBL" id="JBHSAF010000002">
    <property type="protein sequence ID" value="MFC3912662.1"/>
    <property type="molecule type" value="Genomic_DNA"/>
</dbReference>
<reference evidence="2" key="1">
    <citation type="journal article" date="2019" name="Int. J. Syst. Evol. Microbiol.">
        <title>The Global Catalogue of Microorganisms (GCM) 10K type strain sequencing project: providing services to taxonomists for standard genome sequencing and annotation.</title>
        <authorList>
            <consortium name="The Broad Institute Genomics Platform"/>
            <consortium name="The Broad Institute Genome Sequencing Center for Infectious Disease"/>
            <person name="Wu L."/>
            <person name="Ma J."/>
        </authorList>
    </citation>
    <scope>NUCLEOTIDE SEQUENCE [LARGE SCALE GENOMIC DNA]</scope>
    <source>
        <strain evidence="2">CCUG 54939</strain>
    </source>
</reference>
<proteinExistence type="predicted"/>
<comment type="caution">
    <text evidence="1">The sequence shown here is derived from an EMBL/GenBank/DDBJ whole genome shotgun (WGS) entry which is preliminary data.</text>
</comment>
<sequence>MAEPTLDCHALALPLNHCNLPGWLIASLTYQQHPVPLEIDGVAIHHGDLFARLQQQPDAASRARLFTNYMAVHFRLPDHGLTPWPEAEPIPRPNMNYRRLLIGWLFDSDSDAGAAWRGWVESRFGLRTRYHKEAISDDEAQAAWQFRQAWVRATYHTHDLARQLDLLYSYCQFELACRYPGQRHLQLYRGSHQPLPRHTEESTQALNNLSSFTQQIDEAYRFGAHVCAVWVPLSKIVCFDSLLPGTLDGESEFMVLGGWYQVKRVR</sequence>
<dbReference type="InterPro" id="IPR009953">
    <property type="entry name" value="DRA_trans"/>
</dbReference>
<evidence type="ECO:0000313" key="2">
    <source>
        <dbReference type="Proteomes" id="UP001595692"/>
    </source>
</evidence>
<protein>
    <submittedName>
        <fullName evidence="1">NAD(+)--dinitrogen-reductase ADP-D-ribosyltransferase</fullName>
    </submittedName>
</protein>
<organism evidence="1 2">
    <name type="scientific">Pseudaeromonas sharmana</name>
    <dbReference type="NCBI Taxonomy" id="328412"/>
    <lineage>
        <taxon>Bacteria</taxon>
        <taxon>Pseudomonadati</taxon>
        <taxon>Pseudomonadota</taxon>
        <taxon>Gammaproteobacteria</taxon>
        <taxon>Aeromonadales</taxon>
        <taxon>Aeromonadaceae</taxon>
        <taxon>Pseudaeromonas</taxon>
    </lineage>
</organism>
<evidence type="ECO:0000313" key="1">
    <source>
        <dbReference type="EMBL" id="MFC3912662.1"/>
    </source>
</evidence>